<dbReference type="STRING" id="39060.SAMN05660706_10553"/>
<evidence type="ECO:0000256" key="12">
    <source>
        <dbReference type="ARBA" id="ARBA00023291"/>
    </source>
</evidence>
<dbReference type="Gene3D" id="4.10.480.10">
    <property type="entry name" value="Cytochrome-c3 hydrogenase, C-terminal domain"/>
    <property type="match status" value="1"/>
</dbReference>
<evidence type="ECO:0000313" key="16">
    <source>
        <dbReference type="Proteomes" id="UP000199584"/>
    </source>
</evidence>
<dbReference type="InterPro" id="IPR027394">
    <property type="entry name" value="Cytochrome-c3_hydrogenase_C"/>
</dbReference>
<evidence type="ECO:0000313" key="15">
    <source>
        <dbReference type="EMBL" id="SFR00246.1"/>
    </source>
</evidence>
<reference evidence="16" key="1">
    <citation type="submission" date="2016-10" db="EMBL/GenBank/DDBJ databases">
        <authorList>
            <person name="Varghese N."/>
            <person name="Submissions S."/>
        </authorList>
    </citation>
    <scope>NUCLEOTIDE SEQUENCE [LARGE SCALE GENOMIC DNA]</scope>
    <source>
        <strain evidence="16">DSM 3669</strain>
    </source>
</reference>
<evidence type="ECO:0000256" key="4">
    <source>
        <dbReference type="ARBA" id="ARBA00006605"/>
    </source>
</evidence>
<organism evidence="15 16">
    <name type="scientific">Desulfoscipio geothermicus DSM 3669</name>
    <dbReference type="NCBI Taxonomy" id="1121426"/>
    <lineage>
        <taxon>Bacteria</taxon>
        <taxon>Bacillati</taxon>
        <taxon>Bacillota</taxon>
        <taxon>Clostridia</taxon>
        <taxon>Eubacteriales</taxon>
        <taxon>Desulfallaceae</taxon>
        <taxon>Desulfoscipio</taxon>
    </lineage>
</organism>
<dbReference type="InterPro" id="IPR006137">
    <property type="entry name" value="NADH_UbQ_OxRdtase-like_20kDa"/>
</dbReference>
<accession>A0A1I6D437</accession>
<name>A0A1I6D437_9FIRM</name>
<keyword evidence="9" id="KW-0560">Oxidoreductase</keyword>
<dbReference type="PANTHER" id="PTHR30013">
    <property type="entry name" value="NIFE / NIFESE HYDROGENASE SMALL SUBUNIT FAMILY MEMBER"/>
    <property type="match status" value="1"/>
</dbReference>
<evidence type="ECO:0000256" key="1">
    <source>
        <dbReference type="ARBA" id="ARBA00001927"/>
    </source>
</evidence>
<sequence length="386" mass="41888">MIFFETHISWRTGYADFGVLKMFYQNGGCDVVNKVTGKLLTVEKNKRPPVIWLGTNTCAGDSISFLNSLDPGFLAIISDLIDFRYNHFVMAAEGDMSTGVLNDAPVERPGEYILIVEGTVPTCADGLYCVIGTRGGKPYTALEAVRELGAAARHVVAVGTCAAFGGPYAAHPNPSEGKTVQEVLERRVINVPGCPVNPGWIVGTLAHLVWRGEPQLDELNRPTLFYGETIHNLCQRRHYFDSGIFATRPGEQWCMYKAGCKGPVTFADCPYRQWNGEHVNWPVKANTPCIGCTSPEFPDHTMPFFVHLPDIHLPGVTANANRVGALAGALTALGIGGHLAVSVLKSRVAKTVKKGFSPPRPGLDVLETTPAGTLASVLKKFFHKKP</sequence>
<keyword evidence="16" id="KW-1185">Reference proteome</keyword>
<dbReference type="SUPFAM" id="SSF56770">
    <property type="entry name" value="HydA/Nqo6-like"/>
    <property type="match status" value="1"/>
</dbReference>
<keyword evidence="7" id="KW-0479">Metal-binding</keyword>
<feature type="domain" description="NADH:ubiquinone oxidoreductase-like 20kDa subunit" evidence="13">
    <location>
        <begin position="58"/>
        <end position="208"/>
    </location>
</feature>
<dbReference type="GO" id="GO:0009375">
    <property type="term" value="C:ferredoxin hydrogenase complex"/>
    <property type="evidence" value="ECO:0007669"/>
    <property type="project" value="InterPro"/>
</dbReference>
<dbReference type="EMBL" id="FOYM01000005">
    <property type="protein sequence ID" value="SFR00246.1"/>
    <property type="molecule type" value="Genomic_DNA"/>
</dbReference>
<keyword evidence="10" id="KW-0408">Iron</keyword>
<dbReference type="GO" id="GO:0009055">
    <property type="term" value="F:electron transfer activity"/>
    <property type="evidence" value="ECO:0007669"/>
    <property type="project" value="TreeGrafter"/>
</dbReference>
<comment type="cofactor">
    <cofactor evidence="2">
        <name>[4Fe-4S] cluster</name>
        <dbReference type="ChEBI" id="CHEBI:49883"/>
    </cofactor>
</comment>
<comment type="cofactor">
    <cofactor evidence="1">
        <name>[3Fe-4S] cluster</name>
        <dbReference type="ChEBI" id="CHEBI:21137"/>
    </cofactor>
</comment>
<dbReference type="GO" id="GO:0016020">
    <property type="term" value="C:membrane"/>
    <property type="evidence" value="ECO:0007669"/>
    <property type="project" value="TreeGrafter"/>
</dbReference>
<evidence type="ECO:0000256" key="2">
    <source>
        <dbReference type="ARBA" id="ARBA00001966"/>
    </source>
</evidence>
<evidence type="ECO:0000256" key="9">
    <source>
        <dbReference type="ARBA" id="ARBA00023002"/>
    </source>
</evidence>
<keyword evidence="8" id="KW-0732">Signal</keyword>
<evidence type="ECO:0000256" key="7">
    <source>
        <dbReference type="ARBA" id="ARBA00022723"/>
    </source>
</evidence>
<evidence type="ECO:0000256" key="5">
    <source>
        <dbReference type="ARBA" id="ARBA00011771"/>
    </source>
</evidence>
<dbReference type="GO" id="GO:0030313">
    <property type="term" value="C:cell envelope"/>
    <property type="evidence" value="ECO:0007669"/>
    <property type="project" value="UniProtKB-SubCell"/>
</dbReference>
<dbReference type="NCBIfam" id="TIGR00391">
    <property type="entry name" value="hydA"/>
    <property type="match status" value="1"/>
</dbReference>
<dbReference type="GO" id="GO:0008901">
    <property type="term" value="F:ferredoxin hydrogenase activity"/>
    <property type="evidence" value="ECO:0007669"/>
    <property type="project" value="InterPro"/>
</dbReference>
<dbReference type="GO" id="GO:0044569">
    <property type="term" value="C:[Ni-Fe] hydrogenase complex"/>
    <property type="evidence" value="ECO:0007669"/>
    <property type="project" value="TreeGrafter"/>
</dbReference>
<evidence type="ECO:0000259" key="14">
    <source>
        <dbReference type="Pfam" id="PF14720"/>
    </source>
</evidence>
<dbReference type="GO" id="GO:0051539">
    <property type="term" value="F:4 iron, 4 sulfur cluster binding"/>
    <property type="evidence" value="ECO:0007669"/>
    <property type="project" value="UniProtKB-KW"/>
</dbReference>
<dbReference type="Pfam" id="PF01058">
    <property type="entry name" value="Oxidored_q6"/>
    <property type="match status" value="1"/>
</dbReference>
<evidence type="ECO:0000256" key="8">
    <source>
        <dbReference type="ARBA" id="ARBA00022729"/>
    </source>
</evidence>
<gene>
    <name evidence="15" type="ORF">SAMN05660706_10553</name>
</gene>
<keyword evidence="6" id="KW-0004">4Fe-4S</keyword>
<evidence type="ECO:0000256" key="6">
    <source>
        <dbReference type="ARBA" id="ARBA00022485"/>
    </source>
</evidence>
<comment type="subunit">
    <text evidence="5">Heterodimer of a large and a small subunit.</text>
</comment>
<proteinExistence type="inferred from homology"/>
<dbReference type="GO" id="GO:0009061">
    <property type="term" value="P:anaerobic respiration"/>
    <property type="evidence" value="ECO:0007669"/>
    <property type="project" value="TreeGrafter"/>
</dbReference>
<protein>
    <submittedName>
        <fullName evidence="15">Hydrogenase small subunit</fullName>
    </submittedName>
</protein>
<dbReference type="InterPro" id="IPR001821">
    <property type="entry name" value="NiFe_hydrogenase_ssu"/>
</dbReference>
<dbReference type="GO" id="GO:0051538">
    <property type="term" value="F:3 iron, 4 sulfur cluster binding"/>
    <property type="evidence" value="ECO:0007669"/>
    <property type="project" value="UniProtKB-KW"/>
</dbReference>
<comment type="similarity">
    <text evidence="4">Belongs to the [NiFe]/[NiFeSe] hydrogenase small subunit family.</text>
</comment>
<evidence type="ECO:0000256" key="3">
    <source>
        <dbReference type="ARBA" id="ARBA00004196"/>
    </source>
</evidence>
<dbReference type="Proteomes" id="UP000199584">
    <property type="component" value="Unassembled WGS sequence"/>
</dbReference>
<keyword evidence="11" id="KW-0411">Iron-sulfur</keyword>
<dbReference type="InterPro" id="IPR037024">
    <property type="entry name" value="NiFe_Hase_small_N_sf"/>
</dbReference>
<feature type="domain" description="Cytochrome-c3 hydrogenase C-terminal" evidence="14">
    <location>
        <begin position="226"/>
        <end position="304"/>
    </location>
</feature>
<dbReference type="PRINTS" id="PR00614">
    <property type="entry name" value="NIHGNASESMLL"/>
</dbReference>
<dbReference type="PANTHER" id="PTHR30013:SF7">
    <property type="entry name" value="HYDROGENASE-2 SMALL CHAIN"/>
    <property type="match status" value="1"/>
</dbReference>
<dbReference type="Pfam" id="PF14720">
    <property type="entry name" value="NiFe_hyd_SSU_C"/>
    <property type="match status" value="1"/>
</dbReference>
<evidence type="ECO:0000256" key="11">
    <source>
        <dbReference type="ARBA" id="ARBA00023014"/>
    </source>
</evidence>
<comment type="subcellular location">
    <subcellularLocation>
        <location evidence="3">Cell envelope</location>
    </subcellularLocation>
</comment>
<keyword evidence="12" id="KW-0003">3Fe-4S</keyword>
<dbReference type="InterPro" id="IPR037148">
    <property type="entry name" value="NiFe-Hase_small_C_sf"/>
</dbReference>
<dbReference type="Gene3D" id="3.40.50.700">
    <property type="entry name" value="NADH:ubiquinone oxidoreductase-like, 20kDa subunit"/>
    <property type="match status" value="1"/>
</dbReference>
<evidence type="ECO:0000259" key="13">
    <source>
        <dbReference type="Pfam" id="PF01058"/>
    </source>
</evidence>
<dbReference type="GO" id="GO:0046872">
    <property type="term" value="F:metal ion binding"/>
    <property type="evidence" value="ECO:0007669"/>
    <property type="project" value="UniProtKB-KW"/>
</dbReference>
<evidence type="ECO:0000256" key="10">
    <source>
        <dbReference type="ARBA" id="ARBA00023004"/>
    </source>
</evidence>
<dbReference type="AlphaFoldDB" id="A0A1I6D437"/>